<evidence type="ECO:0000256" key="6">
    <source>
        <dbReference type="SAM" id="MobiDB-lite"/>
    </source>
</evidence>
<dbReference type="PANTHER" id="PTHR31072">
    <property type="entry name" value="TRANSCRIPTION FACTOR TCP4-RELATED"/>
    <property type="match status" value="1"/>
</dbReference>
<feature type="domain" description="TCP" evidence="7">
    <location>
        <begin position="49"/>
        <end position="103"/>
    </location>
</feature>
<keyword evidence="2" id="KW-0805">Transcription regulation</keyword>
<evidence type="ECO:0000313" key="9">
    <source>
        <dbReference type="Proteomes" id="UP001157006"/>
    </source>
</evidence>
<dbReference type="InterPro" id="IPR017887">
    <property type="entry name" value="TF_TCP_subgr"/>
</dbReference>
<evidence type="ECO:0000259" key="7">
    <source>
        <dbReference type="PROSITE" id="PS51369"/>
    </source>
</evidence>
<keyword evidence="9" id="KW-1185">Reference proteome</keyword>
<accession>A0AAV0ZWW2</accession>
<keyword evidence="3" id="KW-0238">DNA-binding</keyword>
<dbReference type="InterPro" id="IPR005333">
    <property type="entry name" value="Transcription_factor_TCP"/>
</dbReference>
<dbReference type="GO" id="GO:0005634">
    <property type="term" value="C:nucleus"/>
    <property type="evidence" value="ECO:0007669"/>
    <property type="project" value="UniProtKB-SubCell"/>
</dbReference>
<sequence>MTSQVALHTFSQPDTKTSTAVTAVTATDSDPNLHLSTVRRTSTTASRSTKDRHTKVNGRGRRVRMPPLCAARIFQLTRELGHRSDGETIEWLLRHAEPSIIAATGTGTVPADPVSAVSAVSSSSAPSVSCNVHPLSSVGHVSQGVFAAVQQPSCRLDLCQPTGMEYAAENRYRHMPFTALLLQPTTVEENQQEEARSEQ</sequence>
<gene>
    <name evidence="8" type="ORF">VFH_III041240</name>
</gene>
<name>A0AAV0ZWW2_VICFA</name>
<dbReference type="Pfam" id="PF03634">
    <property type="entry name" value="TCP"/>
    <property type="match status" value="1"/>
</dbReference>
<dbReference type="PROSITE" id="PS51369">
    <property type="entry name" value="TCP"/>
    <property type="match status" value="1"/>
</dbReference>
<keyword evidence="4" id="KW-0804">Transcription</keyword>
<dbReference type="PANTHER" id="PTHR31072:SF91">
    <property type="entry name" value="TRANSCRIPTION FACTOR TCP6"/>
    <property type="match status" value="1"/>
</dbReference>
<feature type="region of interest" description="Disordered" evidence="6">
    <location>
        <begin position="39"/>
        <end position="58"/>
    </location>
</feature>
<protein>
    <recommendedName>
        <fullName evidence="7">TCP domain-containing protein</fullName>
    </recommendedName>
</protein>
<dbReference type="AlphaFoldDB" id="A0AAV0ZWW2"/>
<evidence type="ECO:0000256" key="5">
    <source>
        <dbReference type="ARBA" id="ARBA00023242"/>
    </source>
</evidence>
<evidence type="ECO:0000313" key="8">
    <source>
        <dbReference type="EMBL" id="CAI8602461.1"/>
    </source>
</evidence>
<dbReference type="Proteomes" id="UP001157006">
    <property type="component" value="Chromosome 3"/>
</dbReference>
<reference evidence="8 9" key="1">
    <citation type="submission" date="2023-01" db="EMBL/GenBank/DDBJ databases">
        <authorList>
            <person name="Kreplak J."/>
        </authorList>
    </citation>
    <scope>NUCLEOTIDE SEQUENCE [LARGE SCALE GENOMIC DNA]</scope>
</reference>
<evidence type="ECO:0000256" key="2">
    <source>
        <dbReference type="ARBA" id="ARBA00023015"/>
    </source>
</evidence>
<dbReference type="GO" id="GO:0003700">
    <property type="term" value="F:DNA-binding transcription factor activity"/>
    <property type="evidence" value="ECO:0007669"/>
    <property type="project" value="InterPro"/>
</dbReference>
<evidence type="ECO:0000256" key="3">
    <source>
        <dbReference type="ARBA" id="ARBA00023125"/>
    </source>
</evidence>
<dbReference type="EMBL" id="OX451738">
    <property type="protein sequence ID" value="CAI8602461.1"/>
    <property type="molecule type" value="Genomic_DNA"/>
</dbReference>
<organism evidence="8 9">
    <name type="scientific">Vicia faba</name>
    <name type="common">Broad bean</name>
    <name type="synonym">Faba vulgaris</name>
    <dbReference type="NCBI Taxonomy" id="3906"/>
    <lineage>
        <taxon>Eukaryota</taxon>
        <taxon>Viridiplantae</taxon>
        <taxon>Streptophyta</taxon>
        <taxon>Embryophyta</taxon>
        <taxon>Tracheophyta</taxon>
        <taxon>Spermatophyta</taxon>
        <taxon>Magnoliopsida</taxon>
        <taxon>eudicotyledons</taxon>
        <taxon>Gunneridae</taxon>
        <taxon>Pentapetalae</taxon>
        <taxon>rosids</taxon>
        <taxon>fabids</taxon>
        <taxon>Fabales</taxon>
        <taxon>Fabaceae</taxon>
        <taxon>Papilionoideae</taxon>
        <taxon>50 kb inversion clade</taxon>
        <taxon>NPAAA clade</taxon>
        <taxon>Hologalegina</taxon>
        <taxon>IRL clade</taxon>
        <taxon>Fabeae</taxon>
        <taxon>Vicia</taxon>
    </lineage>
</organism>
<evidence type="ECO:0000256" key="4">
    <source>
        <dbReference type="ARBA" id="ARBA00023163"/>
    </source>
</evidence>
<proteinExistence type="predicted"/>
<evidence type="ECO:0000256" key="1">
    <source>
        <dbReference type="ARBA" id="ARBA00004123"/>
    </source>
</evidence>
<keyword evidence="5" id="KW-0539">Nucleus</keyword>
<comment type="subcellular location">
    <subcellularLocation>
        <location evidence="1">Nucleus</location>
    </subcellularLocation>
</comment>
<dbReference type="GO" id="GO:0043565">
    <property type="term" value="F:sequence-specific DNA binding"/>
    <property type="evidence" value="ECO:0007669"/>
    <property type="project" value="TreeGrafter"/>
</dbReference>